<dbReference type="GO" id="GO:0009740">
    <property type="term" value="P:gibberellic acid mediated signaling pathway"/>
    <property type="evidence" value="ECO:0007669"/>
    <property type="project" value="TreeGrafter"/>
</dbReference>
<evidence type="ECO:0000259" key="2">
    <source>
        <dbReference type="PROSITE" id="PS50157"/>
    </source>
</evidence>
<dbReference type="GO" id="GO:0010090">
    <property type="term" value="P:trichome morphogenesis"/>
    <property type="evidence" value="ECO:0007669"/>
    <property type="project" value="InterPro"/>
</dbReference>
<dbReference type="GO" id="GO:0008270">
    <property type="term" value="F:zinc ion binding"/>
    <property type="evidence" value="ECO:0007669"/>
    <property type="project" value="UniProtKB-KW"/>
</dbReference>
<feature type="domain" description="C2H2-type" evidence="2">
    <location>
        <begin position="93"/>
        <end position="120"/>
    </location>
</feature>
<sequence length="258" mass="28463">MEEDAAVEQDLAASSLTGRLDEKDAFFPAGNLEEKKLRLFGFEVALSRREEDTQARGRSTMAVVENKAGEAAQKQKPSDKGKLLAVELGEKKYGCPYCFKEFANSQALGGHQNAHKKERMKKKRLEQVARKAAGANFYLQPLIKNHASDRNCATTPWFYEPSEFTLSEECHGSLRHRSGWAEGFFTTPPPPPPPVPTMPARGRVTQSTCTFGTVQPGNCMQGKSVVARPPSTTPHQQYCKSLDLQLGLGSQSDPHRSP</sequence>
<dbReference type="InterPro" id="IPR013087">
    <property type="entry name" value="Znf_C2H2_type"/>
</dbReference>
<dbReference type="PROSITE" id="PS00028">
    <property type="entry name" value="ZINC_FINGER_C2H2_1"/>
    <property type="match status" value="1"/>
</dbReference>
<proteinExistence type="predicted"/>
<dbReference type="InterPro" id="IPR036236">
    <property type="entry name" value="Znf_C2H2_sf"/>
</dbReference>
<dbReference type="GO" id="GO:0000976">
    <property type="term" value="F:transcription cis-regulatory region binding"/>
    <property type="evidence" value="ECO:0007669"/>
    <property type="project" value="TreeGrafter"/>
</dbReference>
<dbReference type="GO" id="GO:0005634">
    <property type="term" value="C:nucleus"/>
    <property type="evidence" value="ECO:0007669"/>
    <property type="project" value="TreeGrafter"/>
</dbReference>
<dbReference type="EMBL" id="GDJX01017042">
    <property type="protein sequence ID" value="JAT50894.1"/>
    <property type="molecule type" value="Transcribed_RNA"/>
</dbReference>
<organism evidence="3">
    <name type="scientific">Anthurium amnicola</name>
    <dbReference type="NCBI Taxonomy" id="1678845"/>
    <lineage>
        <taxon>Eukaryota</taxon>
        <taxon>Viridiplantae</taxon>
        <taxon>Streptophyta</taxon>
        <taxon>Embryophyta</taxon>
        <taxon>Tracheophyta</taxon>
        <taxon>Spermatophyta</taxon>
        <taxon>Magnoliopsida</taxon>
        <taxon>Liliopsida</taxon>
        <taxon>Araceae</taxon>
        <taxon>Pothoideae</taxon>
        <taxon>Potheae</taxon>
        <taxon>Anthurium</taxon>
    </lineage>
</organism>
<keyword evidence="1" id="KW-0479">Metal-binding</keyword>
<dbReference type="SUPFAM" id="SSF57667">
    <property type="entry name" value="beta-beta-alpha zinc fingers"/>
    <property type="match status" value="1"/>
</dbReference>
<dbReference type="PANTHER" id="PTHR46353">
    <property type="entry name" value="ZINC FINGER PROTEIN 5"/>
    <property type="match status" value="1"/>
</dbReference>
<accession>A0A1D1Y8F6</accession>
<name>A0A1D1Y8F6_9ARAE</name>
<keyword evidence="1" id="KW-0863">Zinc-finger</keyword>
<protein>
    <submittedName>
        <fullName evidence="3">Zinc finger protein 6</fullName>
    </submittedName>
</protein>
<gene>
    <name evidence="3" type="primary">ZFP6_0</name>
    <name evidence="3" type="ORF">g.21265</name>
</gene>
<dbReference type="GO" id="GO:0009736">
    <property type="term" value="P:cytokinin-activated signaling pathway"/>
    <property type="evidence" value="ECO:0007669"/>
    <property type="project" value="TreeGrafter"/>
</dbReference>
<reference evidence="3" key="1">
    <citation type="submission" date="2015-07" db="EMBL/GenBank/DDBJ databases">
        <title>Transcriptome Assembly of Anthurium amnicola.</title>
        <authorList>
            <person name="Suzuki J."/>
        </authorList>
    </citation>
    <scope>NUCLEOTIDE SEQUENCE</scope>
</reference>
<evidence type="ECO:0000313" key="3">
    <source>
        <dbReference type="EMBL" id="JAT50894.1"/>
    </source>
</evidence>
<dbReference type="Gene3D" id="3.30.160.60">
    <property type="entry name" value="Classic Zinc Finger"/>
    <property type="match status" value="1"/>
</dbReference>
<dbReference type="InterPro" id="IPR044299">
    <property type="entry name" value="GIS3/ZFP5/ZFP6"/>
</dbReference>
<evidence type="ECO:0000256" key="1">
    <source>
        <dbReference type="PROSITE-ProRule" id="PRU00042"/>
    </source>
</evidence>
<keyword evidence="1" id="KW-0862">Zinc</keyword>
<dbReference type="PANTHER" id="PTHR46353:SF5">
    <property type="entry name" value="ZINC FINGER PROTEIN 5"/>
    <property type="match status" value="1"/>
</dbReference>
<dbReference type="PROSITE" id="PS50157">
    <property type="entry name" value="ZINC_FINGER_C2H2_2"/>
    <property type="match status" value="1"/>
</dbReference>
<dbReference type="GO" id="GO:0003700">
    <property type="term" value="F:DNA-binding transcription factor activity"/>
    <property type="evidence" value="ECO:0007669"/>
    <property type="project" value="TreeGrafter"/>
</dbReference>
<dbReference type="AlphaFoldDB" id="A0A1D1Y8F6"/>